<dbReference type="AlphaFoldDB" id="A0A227P511"/>
<keyword evidence="3" id="KW-1185">Reference proteome</keyword>
<keyword evidence="1" id="KW-0472">Membrane</keyword>
<keyword evidence="1" id="KW-0812">Transmembrane</keyword>
<comment type="caution">
    <text evidence="2">The sequence shown here is derived from an EMBL/GenBank/DDBJ whole genome shotgun (WGS) entry which is preliminary data.</text>
</comment>
<organism evidence="2 3">
    <name type="scientific">Flavobacterium araucananum</name>
    <dbReference type="NCBI Taxonomy" id="946678"/>
    <lineage>
        <taxon>Bacteria</taxon>
        <taxon>Pseudomonadati</taxon>
        <taxon>Bacteroidota</taxon>
        <taxon>Flavobacteriia</taxon>
        <taxon>Flavobacteriales</taxon>
        <taxon>Flavobacteriaceae</taxon>
        <taxon>Flavobacterium</taxon>
    </lineage>
</organism>
<dbReference type="EMBL" id="MUGS01000034">
    <property type="protein sequence ID" value="OXG04115.1"/>
    <property type="molecule type" value="Genomic_DNA"/>
</dbReference>
<dbReference type="RefSeq" id="WP_089480459.1">
    <property type="nucleotide sequence ID" value="NZ_MUGS01000034.1"/>
</dbReference>
<accession>A0A227P511</accession>
<gene>
    <name evidence="2" type="ORF">B0A64_15740</name>
</gene>
<proteinExistence type="predicted"/>
<evidence type="ECO:0000256" key="1">
    <source>
        <dbReference type="SAM" id="Phobius"/>
    </source>
</evidence>
<name>A0A227P511_9FLAO</name>
<protein>
    <submittedName>
        <fullName evidence="2">Uncharacterized protein</fullName>
    </submittedName>
</protein>
<keyword evidence="1" id="KW-1133">Transmembrane helix</keyword>
<sequence>MKKKIIKLGQPIFLCSLLLLILNDWLFKVLFHNFITGKLSDFAGLFAFPFFWSALFPKKIKEIHLFTILFFVFWKSPFSDVFVNFIGAFRVVDFSDNIALISVFISFQLSKKEYFILKLNPLILQLIMLLSCFSFIATTQKREPCGTIECDFLNLSLINETDKKLVVLIDFKYSEKEISHYKEQQILDNINVGRKALEEWRGEGSHSFKPSDSIKIIKVINDNWTARQKASTIAPLILDIHASANVLLPLSFYDSLIGFPESFKISIFDSDLKPIKVYDKKAFFVKINQNTTTKLDEYSRSNNLKLLFGEIKRPFVISNCYGKWESKGNGNFSKIEFNSQFFIDDKTGDVYRCENKNDTILVHTPNQIYIGILKNPKDNEIVISWDTKEVVTYRKSLNPTFLSKK</sequence>
<reference evidence="2 3" key="1">
    <citation type="submission" date="2016-11" db="EMBL/GenBank/DDBJ databases">
        <title>Whole genomes of Flavobacteriaceae.</title>
        <authorList>
            <person name="Stine C."/>
            <person name="Li C."/>
            <person name="Tadesse D."/>
        </authorList>
    </citation>
    <scope>NUCLEOTIDE SEQUENCE [LARGE SCALE GENOMIC DNA]</scope>
    <source>
        <strain evidence="2 3">DSM 24704</strain>
    </source>
</reference>
<feature type="transmembrane region" description="Helical" evidence="1">
    <location>
        <begin position="119"/>
        <end position="137"/>
    </location>
</feature>
<dbReference type="OrthoDB" id="660780at2"/>
<feature type="transmembrane region" description="Helical" evidence="1">
    <location>
        <begin position="12"/>
        <end position="31"/>
    </location>
</feature>
<feature type="transmembrane region" description="Helical" evidence="1">
    <location>
        <begin position="37"/>
        <end position="56"/>
    </location>
</feature>
<evidence type="ECO:0000313" key="2">
    <source>
        <dbReference type="EMBL" id="OXG04115.1"/>
    </source>
</evidence>
<dbReference type="Proteomes" id="UP000214684">
    <property type="component" value="Unassembled WGS sequence"/>
</dbReference>
<evidence type="ECO:0000313" key="3">
    <source>
        <dbReference type="Proteomes" id="UP000214684"/>
    </source>
</evidence>
<feature type="transmembrane region" description="Helical" evidence="1">
    <location>
        <begin position="63"/>
        <end position="79"/>
    </location>
</feature>